<dbReference type="RefSeq" id="WP_066210585.1">
    <property type="nucleotide sequence ID" value="NZ_FNSN01000003.1"/>
</dbReference>
<accession>A0A1H4NTT2</accession>
<dbReference type="EMBL" id="FNSN01000003">
    <property type="protein sequence ID" value="SEB98643.1"/>
    <property type="molecule type" value="Genomic_DNA"/>
</dbReference>
<keyword evidence="1" id="KW-1133">Transmembrane helix</keyword>
<evidence type="ECO:0000259" key="2">
    <source>
        <dbReference type="Pfam" id="PF07510"/>
    </source>
</evidence>
<dbReference type="Pfam" id="PF07510">
    <property type="entry name" value="GmrSD_C"/>
    <property type="match status" value="1"/>
</dbReference>
<dbReference type="PANTHER" id="PTHR24094">
    <property type="entry name" value="SECRETED PROTEIN"/>
    <property type="match status" value="1"/>
</dbReference>
<dbReference type="PANTHER" id="PTHR24094:SF15">
    <property type="entry name" value="AMP-DEPENDENT SYNTHETASE_LIGASE DOMAIN-CONTAINING PROTEIN-RELATED"/>
    <property type="match status" value="1"/>
</dbReference>
<evidence type="ECO:0000313" key="4">
    <source>
        <dbReference type="Proteomes" id="UP000182652"/>
    </source>
</evidence>
<dbReference type="AlphaFoldDB" id="A0A1H4NTT2"/>
<keyword evidence="1" id="KW-0472">Membrane</keyword>
<sequence length="272" mass="29731">MSVNWAGYRTRRRRSRSAAALLAAVTAAVVGLLGWFFLRGQYELGENGSGPTTARLYDMTWMKPLPGVHAVPDAPARSVLDALPVAPKDSSRGYDRAVFGQAWADEDRNGCDTRNDILRRDLDAVTFTASSARTQCRVATGSLWDPYTGHHIPFERGQGSSQVIQIDHVVALAEAWKSGADHLTAVERQTLANDPLNLLAVDGPSNQQKSAQDASTWLPANRGFRCHYVARQVSVKYSYGLSVSPQERDAMRRVLDGCPDQTAIARPAVPAR</sequence>
<proteinExistence type="predicted"/>
<feature type="transmembrane region" description="Helical" evidence="1">
    <location>
        <begin position="18"/>
        <end position="38"/>
    </location>
</feature>
<dbReference type="Proteomes" id="UP000182652">
    <property type="component" value="Unassembled WGS sequence"/>
</dbReference>
<feature type="domain" description="GmrSD restriction endonucleases C-terminal" evidence="2">
    <location>
        <begin position="112"/>
        <end position="253"/>
    </location>
</feature>
<gene>
    <name evidence="3" type="ORF">SAMN04489745_1774</name>
</gene>
<protein>
    <recommendedName>
        <fullName evidence="2">GmrSD restriction endonucleases C-terminal domain-containing protein</fullName>
    </recommendedName>
</protein>
<dbReference type="InterPro" id="IPR011089">
    <property type="entry name" value="GmrSD_C"/>
</dbReference>
<evidence type="ECO:0000256" key="1">
    <source>
        <dbReference type="SAM" id="Phobius"/>
    </source>
</evidence>
<keyword evidence="1" id="KW-0812">Transmembrane</keyword>
<dbReference type="STRING" id="156980.SAMN04489745_1774"/>
<name>A0A1H4NTT2_9MICC</name>
<organism evidence="3 4">
    <name type="scientific">Arthrobacter woluwensis</name>
    <dbReference type="NCBI Taxonomy" id="156980"/>
    <lineage>
        <taxon>Bacteria</taxon>
        <taxon>Bacillati</taxon>
        <taxon>Actinomycetota</taxon>
        <taxon>Actinomycetes</taxon>
        <taxon>Micrococcales</taxon>
        <taxon>Micrococcaceae</taxon>
        <taxon>Arthrobacter</taxon>
    </lineage>
</organism>
<keyword evidence="4" id="KW-1185">Reference proteome</keyword>
<evidence type="ECO:0000313" key="3">
    <source>
        <dbReference type="EMBL" id="SEB98643.1"/>
    </source>
</evidence>
<reference evidence="3 4" key="1">
    <citation type="submission" date="2016-10" db="EMBL/GenBank/DDBJ databases">
        <authorList>
            <person name="de Groot N.N."/>
        </authorList>
    </citation>
    <scope>NUCLEOTIDE SEQUENCE [LARGE SCALE GENOMIC DNA]</scope>
    <source>
        <strain evidence="3 4">DSM 10495</strain>
    </source>
</reference>